<dbReference type="GO" id="GO:0017004">
    <property type="term" value="P:cytochrome complex assembly"/>
    <property type="evidence" value="ECO:0007669"/>
    <property type="project" value="UniProtKB-KW"/>
</dbReference>
<dbReference type="Gene3D" id="3.40.30.10">
    <property type="entry name" value="Glutaredoxin"/>
    <property type="match status" value="1"/>
</dbReference>
<evidence type="ECO:0000313" key="6">
    <source>
        <dbReference type="EMBL" id="OWP79262.1"/>
    </source>
</evidence>
<comment type="caution">
    <text evidence="6">The sequence shown here is derived from an EMBL/GenBank/DDBJ whole genome shotgun (WGS) entry which is preliminary data.</text>
</comment>
<comment type="subcellular location">
    <subcellularLocation>
        <location evidence="1">Cell envelope</location>
    </subcellularLocation>
</comment>
<dbReference type="PANTHER" id="PTHR42852">
    <property type="entry name" value="THIOL:DISULFIDE INTERCHANGE PROTEIN DSBE"/>
    <property type="match status" value="1"/>
</dbReference>
<dbReference type="PROSITE" id="PS51352">
    <property type="entry name" value="THIOREDOXIN_2"/>
    <property type="match status" value="1"/>
</dbReference>
<dbReference type="AlphaFoldDB" id="A0A246GD96"/>
<dbReference type="Pfam" id="PF08534">
    <property type="entry name" value="Redoxin"/>
    <property type="match status" value="1"/>
</dbReference>
<dbReference type="InterPro" id="IPR050553">
    <property type="entry name" value="Thioredoxin_ResA/DsbE_sf"/>
</dbReference>
<protein>
    <recommendedName>
        <fullName evidence="5">Thioredoxin domain-containing protein</fullName>
    </recommendedName>
</protein>
<evidence type="ECO:0000256" key="4">
    <source>
        <dbReference type="ARBA" id="ARBA00023284"/>
    </source>
</evidence>
<dbReference type="EMBL" id="MTCY01000005">
    <property type="protein sequence ID" value="OWP79262.1"/>
    <property type="molecule type" value="Genomic_DNA"/>
</dbReference>
<keyword evidence="3" id="KW-1015">Disulfide bond</keyword>
<evidence type="ECO:0000313" key="7">
    <source>
        <dbReference type="Proteomes" id="UP000198034"/>
    </source>
</evidence>
<evidence type="ECO:0000256" key="2">
    <source>
        <dbReference type="ARBA" id="ARBA00022748"/>
    </source>
</evidence>
<sequence length="326" mass="37624">MKKYFLGILTLTSITFQAQMNLTFKVKNSPTDSLLVINHDFSKWIIADKNGDFKSKLAAKEGFYILKLADKHTEVYLKKDHHLTGISDYNNFKKSLVYTGTNAKENNFLAKKLAAQDDNYYEDLTNSSNENELLAKMNKIKETAFSLITNDLPKPFIISFKKHTESELKEMLEYIKESLKLKKLNGTISPTFNYENHKGGTTKLENFRGKYVYIDIWATWCGPCRAEIPYLKKLEKHFHGKNIEFVSISIDSQKDHDKWKKFVTEKQLGGTQLIADQDWNSDFIKAYIVNGIPRFILIDPDGKIINIDAPRPSSEEIKNIFNNLIK</sequence>
<dbReference type="GO" id="GO:0016491">
    <property type="term" value="F:oxidoreductase activity"/>
    <property type="evidence" value="ECO:0007669"/>
    <property type="project" value="InterPro"/>
</dbReference>
<dbReference type="PANTHER" id="PTHR42852:SF6">
    <property type="entry name" value="THIOL:DISULFIDE INTERCHANGE PROTEIN DSBE"/>
    <property type="match status" value="1"/>
</dbReference>
<dbReference type="InterPro" id="IPR013766">
    <property type="entry name" value="Thioredoxin_domain"/>
</dbReference>
<accession>A0A246GD96</accession>
<dbReference type="Proteomes" id="UP000198034">
    <property type="component" value="Unassembled WGS sequence"/>
</dbReference>
<keyword evidence="4" id="KW-0676">Redox-active center</keyword>
<proteinExistence type="predicted"/>
<dbReference type="InterPro" id="IPR036249">
    <property type="entry name" value="Thioredoxin-like_sf"/>
</dbReference>
<dbReference type="InterPro" id="IPR013740">
    <property type="entry name" value="Redoxin"/>
</dbReference>
<evidence type="ECO:0000256" key="3">
    <source>
        <dbReference type="ARBA" id="ARBA00023157"/>
    </source>
</evidence>
<feature type="domain" description="Thioredoxin" evidence="5">
    <location>
        <begin position="183"/>
        <end position="326"/>
    </location>
</feature>
<organism evidence="6 7">
    <name type="scientific">Flavobacterium columnare</name>
    <dbReference type="NCBI Taxonomy" id="996"/>
    <lineage>
        <taxon>Bacteria</taxon>
        <taxon>Pseudomonadati</taxon>
        <taxon>Bacteroidota</taxon>
        <taxon>Flavobacteriia</taxon>
        <taxon>Flavobacteriales</taxon>
        <taxon>Flavobacteriaceae</taxon>
        <taxon>Flavobacterium</taxon>
    </lineage>
</organism>
<keyword evidence="2" id="KW-0201">Cytochrome c-type biogenesis</keyword>
<dbReference type="CDD" id="cd02966">
    <property type="entry name" value="TlpA_like_family"/>
    <property type="match status" value="1"/>
</dbReference>
<evidence type="ECO:0000256" key="1">
    <source>
        <dbReference type="ARBA" id="ARBA00004196"/>
    </source>
</evidence>
<dbReference type="OrthoDB" id="743079at2"/>
<dbReference type="GO" id="GO:0030313">
    <property type="term" value="C:cell envelope"/>
    <property type="evidence" value="ECO:0007669"/>
    <property type="project" value="UniProtKB-SubCell"/>
</dbReference>
<name>A0A246GD96_9FLAO</name>
<evidence type="ECO:0000259" key="5">
    <source>
        <dbReference type="PROSITE" id="PS51352"/>
    </source>
</evidence>
<gene>
    <name evidence="6" type="ORF">BWK62_02860</name>
</gene>
<reference evidence="6 7" key="1">
    <citation type="journal article" date="2017" name="Infect. Genet. Evol.">
        <title>Comparative genome analysis of fish pathogen Flavobacterium columnare reveals extensive sequence diversity within the species.</title>
        <authorList>
            <person name="Kayansamruaj P."/>
            <person name="Dong H.T."/>
            <person name="Hirono I."/>
            <person name="Kondo H."/>
            <person name="Senapin S."/>
            <person name="Rodkhum C."/>
        </authorList>
    </citation>
    <scope>NUCLEOTIDE SEQUENCE [LARGE SCALE GENOMIC DNA]</scope>
    <source>
        <strain evidence="6 7">1214</strain>
    </source>
</reference>
<dbReference type="SUPFAM" id="SSF52833">
    <property type="entry name" value="Thioredoxin-like"/>
    <property type="match status" value="1"/>
</dbReference>